<comment type="caution">
    <text evidence="2">The sequence shown here is derived from an EMBL/GenBank/DDBJ whole genome shotgun (WGS) entry which is preliminary data.</text>
</comment>
<dbReference type="EMBL" id="MLJW01001453">
    <property type="protein sequence ID" value="OIQ78181.1"/>
    <property type="molecule type" value="Genomic_DNA"/>
</dbReference>
<name>A0A1J5QQF7_9ZZZZ</name>
<proteinExistence type="predicted"/>
<protein>
    <submittedName>
        <fullName evidence="2">Helix-turn-helix domain protein</fullName>
    </submittedName>
</protein>
<feature type="domain" description="Helix-turn-helix" evidence="1">
    <location>
        <begin position="83"/>
        <end position="132"/>
    </location>
</feature>
<dbReference type="Pfam" id="PF12728">
    <property type="entry name" value="HTH_17"/>
    <property type="match status" value="1"/>
</dbReference>
<evidence type="ECO:0000313" key="2">
    <source>
        <dbReference type="EMBL" id="OIQ78181.1"/>
    </source>
</evidence>
<dbReference type="AlphaFoldDB" id="A0A1J5QQF7"/>
<dbReference type="SUPFAM" id="SSF46955">
    <property type="entry name" value="Putative DNA-binding domain"/>
    <property type="match status" value="1"/>
</dbReference>
<dbReference type="NCBIfam" id="TIGR01764">
    <property type="entry name" value="excise"/>
    <property type="match status" value="1"/>
</dbReference>
<dbReference type="GO" id="GO:0003677">
    <property type="term" value="F:DNA binding"/>
    <property type="evidence" value="ECO:0007669"/>
    <property type="project" value="InterPro"/>
</dbReference>
<accession>A0A1J5QQF7</accession>
<organism evidence="2">
    <name type="scientific">mine drainage metagenome</name>
    <dbReference type="NCBI Taxonomy" id="410659"/>
    <lineage>
        <taxon>unclassified sequences</taxon>
        <taxon>metagenomes</taxon>
        <taxon>ecological metagenomes</taxon>
    </lineage>
</organism>
<sequence length="173" mass="19050">MASNSAQVEDRTYLPEAEVAVVVDFLAAQKVRRSTTREPLPRLVAADGTEVVLPGQVYEILLQVVTAMHTGLAVTIAPHHLTLSTQEAADLLGVARTTLVRLLESGAIPFEKPNRHRKIKLVDLLEYRERQRSRAEEALADMVADTERLGLYETDPETVRTALKAARAARANS</sequence>
<gene>
    <name evidence="2" type="ORF">GALL_401240</name>
</gene>
<dbReference type="InterPro" id="IPR041657">
    <property type="entry name" value="HTH_17"/>
</dbReference>
<evidence type="ECO:0000259" key="1">
    <source>
        <dbReference type="Pfam" id="PF12728"/>
    </source>
</evidence>
<dbReference type="InterPro" id="IPR009061">
    <property type="entry name" value="DNA-bd_dom_put_sf"/>
</dbReference>
<dbReference type="InterPro" id="IPR010093">
    <property type="entry name" value="SinI_DNA-bd"/>
</dbReference>
<reference evidence="2" key="1">
    <citation type="submission" date="2016-10" db="EMBL/GenBank/DDBJ databases">
        <title>Sequence of Gallionella enrichment culture.</title>
        <authorList>
            <person name="Poehlein A."/>
            <person name="Muehling M."/>
            <person name="Daniel R."/>
        </authorList>
    </citation>
    <scope>NUCLEOTIDE SEQUENCE</scope>
</reference>